<accession>A0ABX1GIH1</accession>
<dbReference type="InterPro" id="IPR052179">
    <property type="entry name" value="DD-CPase-like"/>
</dbReference>
<dbReference type="InterPro" id="IPR009045">
    <property type="entry name" value="Zn_M74/Hedgehog-like"/>
</dbReference>
<proteinExistence type="predicted"/>
<evidence type="ECO:0000313" key="3">
    <source>
        <dbReference type="Proteomes" id="UP000765845"/>
    </source>
</evidence>
<dbReference type="PANTHER" id="PTHR34385">
    <property type="entry name" value="D-ALANYL-D-ALANINE CARBOXYPEPTIDASE"/>
    <property type="match status" value="1"/>
</dbReference>
<feature type="domain" description="D-alanyl-D-alanine carboxypeptidase-like core" evidence="1">
    <location>
        <begin position="26"/>
        <end position="182"/>
    </location>
</feature>
<sequence length="244" mass="27076">MDFRITPELLTGCDDRAMVAVLGPPVHNAIVAPFQALRADAANAGFDLQIVSGFRSFDRQCRIWNAKARGERTLLDSEGCPVRFADLDSDALIDCIMRWSALPGASRHHWGSDIDVYDAAAVPADYQVQLTPEEVAPDGPFGALHRWLDDQLAHGAGYGFFRPYACDFGGIAPERWHLSYAPLAARCQAMHDEGLLRTLLRQRDVELKEVVLARLYELYQRYVIVPESAYPSAYVPLLSEGVGL</sequence>
<keyword evidence="3" id="KW-1185">Reference proteome</keyword>
<protein>
    <submittedName>
        <fullName evidence="2">M15 family metallopeptidase</fullName>
    </submittedName>
</protein>
<dbReference type="InterPro" id="IPR003709">
    <property type="entry name" value="VanY-like_core_dom"/>
</dbReference>
<evidence type="ECO:0000313" key="2">
    <source>
        <dbReference type="EMBL" id="NKI19000.1"/>
    </source>
</evidence>
<gene>
    <name evidence="2" type="ORF">HCU74_16450</name>
</gene>
<evidence type="ECO:0000259" key="1">
    <source>
        <dbReference type="Pfam" id="PF02557"/>
    </source>
</evidence>
<dbReference type="CDD" id="cd14847">
    <property type="entry name" value="DD-carboxypeptidase_like"/>
    <property type="match status" value="1"/>
</dbReference>
<dbReference type="PANTHER" id="PTHR34385:SF1">
    <property type="entry name" value="PEPTIDOGLYCAN L-ALANYL-D-GLUTAMATE ENDOPEPTIDASE CWLK"/>
    <property type="match status" value="1"/>
</dbReference>
<dbReference type="Pfam" id="PF02557">
    <property type="entry name" value="VanY"/>
    <property type="match status" value="1"/>
</dbReference>
<dbReference type="Proteomes" id="UP000765845">
    <property type="component" value="Unassembled WGS sequence"/>
</dbReference>
<dbReference type="EMBL" id="JAAWWK010000006">
    <property type="protein sequence ID" value="NKI19000.1"/>
    <property type="molecule type" value="Genomic_DNA"/>
</dbReference>
<reference evidence="2 3" key="1">
    <citation type="submission" date="2020-04" db="EMBL/GenBank/DDBJ databases">
        <authorList>
            <person name="Yoon J."/>
        </authorList>
    </citation>
    <scope>NUCLEOTIDE SEQUENCE [LARGE SCALE GENOMIC DNA]</scope>
    <source>
        <strain evidence="2 3">KMU-166</strain>
    </source>
</reference>
<comment type="caution">
    <text evidence="2">The sequence shown here is derived from an EMBL/GenBank/DDBJ whole genome shotgun (WGS) entry which is preliminary data.</text>
</comment>
<dbReference type="SUPFAM" id="SSF55166">
    <property type="entry name" value="Hedgehog/DD-peptidase"/>
    <property type="match status" value="1"/>
</dbReference>
<name>A0ABX1GIH1_9GAMM</name>
<dbReference type="Gene3D" id="3.30.1380.10">
    <property type="match status" value="1"/>
</dbReference>
<organism evidence="2 3">
    <name type="scientific">Spongiibacter thalassae</name>
    <dbReference type="NCBI Taxonomy" id="2721624"/>
    <lineage>
        <taxon>Bacteria</taxon>
        <taxon>Pseudomonadati</taxon>
        <taxon>Pseudomonadota</taxon>
        <taxon>Gammaproteobacteria</taxon>
        <taxon>Cellvibrionales</taxon>
        <taxon>Spongiibacteraceae</taxon>
        <taxon>Spongiibacter</taxon>
    </lineage>
</organism>